<dbReference type="STRING" id="984487.A0A1E4SED6"/>
<name>A0A1E4SED6_9ASCO</name>
<sequence length="316" mass="35644">MVSIEVKSRSKSIKDLSTDDLTVESKVSELIQLVSMSNNGKSQYRIRLNKVEGDKKIALDADKTFVENGFPKTASSINLQVKDLGPQIAWRTVYIVEYLGPLILVPLVYLLSINCGLKPTQSQRFAVVLSTLHYLKREYETVFVHKFSSATMPATFIIRNSAHYWILSGLLISLFSLAPPFVVQAASKYPLGSYIFHANDLPCTVNWALAGLWAFFELSNYKAHANLANLRAKDSKKYAIPYGYGFNLVSCPNYLFEILGWSVFTVLIGNWSSLVFTIVGGATMTTWAIKRHKRYLKTFGDEYKKLRRNVIFPGIL</sequence>
<evidence type="ECO:0000256" key="3">
    <source>
        <dbReference type="ARBA" id="ARBA00022516"/>
    </source>
</evidence>
<dbReference type="RefSeq" id="XP_020063006.1">
    <property type="nucleotide sequence ID" value="XM_020211805.1"/>
</dbReference>
<keyword evidence="4 9" id="KW-0812">Transmembrane</keyword>
<dbReference type="OrthoDB" id="540503at2759"/>
<dbReference type="Proteomes" id="UP000094285">
    <property type="component" value="Unassembled WGS sequence"/>
</dbReference>
<dbReference type="AlphaFoldDB" id="A0A1E4SED6"/>
<dbReference type="EMBL" id="KV453914">
    <property type="protein sequence ID" value="ODV77884.1"/>
    <property type="molecule type" value="Genomic_DNA"/>
</dbReference>
<dbReference type="GeneID" id="30985941"/>
<dbReference type="Pfam" id="PF02544">
    <property type="entry name" value="Steroid_dh"/>
    <property type="match status" value="1"/>
</dbReference>
<evidence type="ECO:0000313" key="11">
    <source>
        <dbReference type="EMBL" id="ODV77884.1"/>
    </source>
</evidence>
<dbReference type="PANTHER" id="PTHR10556:SF28">
    <property type="entry name" value="VERY-LONG-CHAIN ENOYL-COA REDUCTASE"/>
    <property type="match status" value="1"/>
</dbReference>
<keyword evidence="7" id="KW-0443">Lipid metabolism</keyword>
<dbReference type="GO" id="GO:0016020">
    <property type="term" value="C:membrane"/>
    <property type="evidence" value="ECO:0007669"/>
    <property type="project" value="UniProtKB-SubCell"/>
</dbReference>
<keyword evidence="5 9" id="KW-1133">Transmembrane helix</keyword>
<feature type="transmembrane region" description="Helical" evidence="9">
    <location>
        <begin position="237"/>
        <end position="256"/>
    </location>
</feature>
<comment type="subcellular location">
    <subcellularLocation>
        <location evidence="1">Membrane</location>
        <topology evidence="1">Multi-pass membrane protein</topology>
    </subcellularLocation>
</comment>
<gene>
    <name evidence="11" type="ORF">CANTADRAFT_91338</name>
</gene>
<accession>A0A1E4SED6</accession>
<evidence type="ECO:0000313" key="12">
    <source>
        <dbReference type="Proteomes" id="UP000094285"/>
    </source>
</evidence>
<evidence type="ECO:0000256" key="4">
    <source>
        <dbReference type="ARBA" id="ARBA00022692"/>
    </source>
</evidence>
<feature type="transmembrane region" description="Helical" evidence="9">
    <location>
        <begin position="98"/>
        <end position="117"/>
    </location>
</feature>
<evidence type="ECO:0000256" key="6">
    <source>
        <dbReference type="ARBA" id="ARBA00023002"/>
    </source>
</evidence>
<keyword evidence="12" id="KW-1185">Reference proteome</keyword>
<evidence type="ECO:0000256" key="7">
    <source>
        <dbReference type="ARBA" id="ARBA00023098"/>
    </source>
</evidence>
<feature type="transmembrane region" description="Helical" evidence="9">
    <location>
        <begin position="194"/>
        <end position="216"/>
    </location>
</feature>
<evidence type="ECO:0000256" key="2">
    <source>
        <dbReference type="ARBA" id="ARBA00007742"/>
    </source>
</evidence>
<evidence type="ECO:0000256" key="8">
    <source>
        <dbReference type="ARBA" id="ARBA00023136"/>
    </source>
</evidence>
<dbReference type="GO" id="GO:0016627">
    <property type="term" value="F:oxidoreductase activity, acting on the CH-CH group of donors"/>
    <property type="evidence" value="ECO:0007669"/>
    <property type="project" value="InterPro"/>
</dbReference>
<organism evidence="11 12">
    <name type="scientific">Suhomyces tanzawaensis NRRL Y-17324</name>
    <dbReference type="NCBI Taxonomy" id="984487"/>
    <lineage>
        <taxon>Eukaryota</taxon>
        <taxon>Fungi</taxon>
        <taxon>Dikarya</taxon>
        <taxon>Ascomycota</taxon>
        <taxon>Saccharomycotina</taxon>
        <taxon>Pichiomycetes</taxon>
        <taxon>Debaryomycetaceae</taxon>
        <taxon>Suhomyces</taxon>
    </lineage>
</organism>
<keyword evidence="3" id="KW-0444">Lipid biosynthesis</keyword>
<evidence type="ECO:0000256" key="9">
    <source>
        <dbReference type="SAM" id="Phobius"/>
    </source>
</evidence>
<keyword evidence="6" id="KW-0560">Oxidoreductase</keyword>
<feature type="transmembrane region" description="Helical" evidence="9">
    <location>
        <begin position="162"/>
        <end position="182"/>
    </location>
</feature>
<dbReference type="GO" id="GO:0042761">
    <property type="term" value="P:very long-chain fatty acid biosynthetic process"/>
    <property type="evidence" value="ECO:0007669"/>
    <property type="project" value="TreeGrafter"/>
</dbReference>
<dbReference type="InterPro" id="IPR039357">
    <property type="entry name" value="SRD5A/TECR"/>
</dbReference>
<evidence type="ECO:0000259" key="10">
    <source>
        <dbReference type="Pfam" id="PF02544"/>
    </source>
</evidence>
<proteinExistence type="inferred from homology"/>
<dbReference type="PANTHER" id="PTHR10556">
    <property type="entry name" value="3-OXO-5-ALPHA-STEROID 4-DEHYDROGENASE"/>
    <property type="match status" value="1"/>
</dbReference>
<reference evidence="12" key="1">
    <citation type="submission" date="2016-05" db="EMBL/GenBank/DDBJ databases">
        <title>Comparative genomics of biotechnologically important yeasts.</title>
        <authorList>
            <consortium name="DOE Joint Genome Institute"/>
            <person name="Riley R."/>
            <person name="Haridas S."/>
            <person name="Wolfe K.H."/>
            <person name="Lopes M.R."/>
            <person name="Hittinger C.T."/>
            <person name="Goker M."/>
            <person name="Salamov A."/>
            <person name="Wisecaver J."/>
            <person name="Long T.M."/>
            <person name="Aerts A.L."/>
            <person name="Barry K."/>
            <person name="Choi C."/>
            <person name="Clum A."/>
            <person name="Coughlan A.Y."/>
            <person name="Deshpande S."/>
            <person name="Douglass A.P."/>
            <person name="Hanson S.J."/>
            <person name="Klenk H.-P."/>
            <person name="Labutti K."/>
            <person name="Lapidus A."/>
            <person name="Lindquist E."/>
            <person name="Lipzen A."/>
            <person name="Meier-Kolthoff J.P."/>
            <person name="Ohm R.A."/>
            <person name="Otillar R.P."/>
            <person name="Pangilinan J."/>
            <person name="Peng Y."/>
            <person name="Rokas A."/>
            <person name="Rosa C.A."/>
            <person name="Scheuner C."/>
            <person name="Sibirny A.A."/>
            <person name="Slot J.C."/>
            <person name="Stielow J.B."/>
            <person name="Sun H."/>
            <person name="Kurtzman C.P."/>
            <person name="Blackwell M."/>
            <person name="Grigoriev I.V."/>
            <person name="Jeffries T.W."/>
        </authorList>
    </citation>
    <scope>NUCLEOTIDE SEQUENCE [LARGE SCALE GENOMIC DNA]</scope>
    <source>
        <strain evidence="12">NRRL Y-17324</strain>
    </source>
</reference>
<dbReference type="InterPro" id="IPR001104">
    <property type="entry name" value="3-oxo-5_a-steroid_4-DH_C"/>
</dbReference>
<evidence type="ECO:0000256" key="1">
    <source>
        <dbReference type="ARBA" id="ARBA00004141"/>
    </source>
</evidence>
<feature type="transmembrane region" description="Helical" evidence="9">
    <location>
        <begin position="268"/>
        <end position="289"/>
    </location>
</feature>
<feature type="domain" description="3-oxo-5-alpha-steroid 4-dehydrogenase C-terminal" evidence="10">
    <location>
        <begin position="151"/>
        <end position="314"/>
    </location>
</feature>
<keyword evidence="8 9" id="KW-0472">Membrane</keyword>
<dbReference type="PROSITE" id="PS50244">
    <property type="entry name" value="S5A_REDUCTASE"/>
    <property type="match status" value="1"/>
</dbReference>
<comment type="similarity">
    <text evidence="2">Belongs to the steroid 5-alpha reductase family.</text>
</comment>
<dbReference type="Gene3D" id="1.20.120.1630">
    <property type="match status" value="1"/>
</dbReference>
<evidence type="ECO:0000256" key="5">
    <source>
        <dbReference type="ARBA" id="ARBA00022989"/>
    </source>
</evidence>
<protein>
    <recommendedName>
        <fullName evidence="10">3-oxo-5-alpha-steroid 4-dehydrogenase C-terminal domain-containing protein</fullName>
    </recommendedName>
</protein>